<dbReference type="EC" id="2.1.1.72" evidence="1"/>
<sequence length="515" mass="58849">MSSDTTPTLDDLDRYLFKCADIIRNTVDKTDYKDYILPLVFYKTISDTYQDNYEELLEEYDDPEIASDEAFHDFVVPEEYRWEELRKQNERVDEFINDAFSALERENEPTLDGVFRADFRRADALTDTKLANLVEHLSTYNLSTHRVPPDLLGEAYMDLVRHFADEEGRDGGEFFTPPHITDLMVRLLGPYTDGAEIHDPTAGSGGMLVRAARYAAEDPDSGDPDGFRLTGQEVNPDIAAIARMNLFINGFSEDGEIRREDSLSSPQFTEDGRLETFDYVLANFPFSADWDKDGLRDDKYGRFSWAEDGKLPRADRGDYAFIMHMIAQLDETGRAAIVIPHGVLFRRHESKFRKPMLSPDGDGIPGVDHEIVEAVIGLPSNLFQNNSIPSAILVLNKDKPVERQGQVLFLHAGDNYVEQFYRELSNQSELTEQGLDHIVENFRSWDTEERVSRVVDVEEIAANDYNLNIALYVDTTEPREEIDVAEELAALHDLRAERDDLEARMDQHMEVLGYE</sequence>
<evidence type="ECO:0000256" key="1">
    <source>
        <dbReference type="ARBA" id="ARBA00011900"/>
    </source>
</evidence>
<dbReference type="Proteomes" id="UP000282007">
    <property type="component" value="Plasmid pJCM16430-01"/>
</dbReference>
<dbReference type="Pfam" id="PF12161">
    <property type="entry name" value="HsdM_N"/>
    <property type="match status" value="1"/>
</dbReference>
<evidence type="ECO:0000256" key="4">
    <source>
        <dbReference type="ARBA" id="ARBA00022691"/>
    </source>
</evidence>
<evidence type="ECO:0000256" key="2">
    <source>
        <dbReference type="ARBA" id="ARBA00022603"/>
    </source>
</evidence>
<protein>
    <recommendedName>
        <fullName evidence="1">site-specific DNA-methyltransferase (adenine-specific)</fullName>
        <ecNumber evidence="1">2.1.1.72</ecNumber>
    </recommendedName>
</protein>
<proteinExistence type="predicted"/>
<reference evidence="10 13" key="2">
    <citation type="submission" date="2018-07" db="EMBL/GenBank/DDBJ databases">
        <title>Genome sequences of Haloplanus aerogenes JCM 16430T.</title>
        <authorList>
            <person name="Kim Y.B."/>
            <person name="Roh S.W."/>
        </authorList>
    </citation>
    <scope>NUCLEOTIDE SEQUENCE [LARGE SCALE GENOMIC DNA]</scope>
    <source>
        <strain evidence="10 13">JCM 16430</strain>
        <plasmid evidence="13">pjcm16430-01</plasmid>
        <plasmid evidence="10">pJCM16430-01</plasmid>
    </source>
</reference>
<feature type="domain" description="N6 adenine-specific DNA methyltransferase N-terminal" evidence="9">
    <location>
        <begin position="14"/>
        <end position="137"/>
    </location>
</feature>
<dbReference type="GO" id="GO:0009307">
    <property type="term" value="P:DNA restriction-modification system"/>
    <property type="evidence" value="ECO:0007669"/>
    <property type="project" value="UniProtKB-KW"/>
</dbReference>
<feature type="coiled-coil region" evidence="7">
    <location>
        <begin position="484"/>
        <end position="511"/>
    </location>
</feature>
<dbReference type="KEGG" id="haer:DU502_17880"/>
<comment type="catalytic activity">
    <reaction evidence="6">
        <text>a 2'-deoxyadenosine in DNA + S-adenosyl-L-methionine = an N(6)-methyl-2'-deoxyadenosine in DNA + S-adenosyl-L-homocysteine + H(+)</text>
        <dbReference type="Rhea" id="RHEA:15197"/>
        <dbReference type="Rhea" id="RHEA-COMP:12418"/>
        <dbReference type="Rhea" id="RHEA-COMP:12419"/>
        <dbReference type="ChEBI" id="CHEBI:15378"/>
        <dbReference type="ChEBI" id="CHEBI:57856"/>
        <dbReference type="ChEBI" id="CHEBI:59789"/>
        <dbReference type="ChEBI" id="CHEBI:90615"/>
        <dbReference type="ChEBI" id="CHEBI:90616"/>
        <dbReference type="EC" id="2.1.1.72"/>
    </reaction>
</comment>
<keyword evidence="13" id="KW-1185">Reference proteome</keyword>
<dbReference type="OrthoDB" id="45790at2157"/>
<keyword evidence="10" id="KW-0614">Plasmid</keyword>
<evidence type="ECO:0000256" key="5">
    <source>
        <dbReference type="ARBA" id="ARBA00022747"/>
    </source>
</evidence>
<dbReference type="PANTHER" id="PTHR42933">
    <property type="entry name" value="SLR6095 PROTEIN"/>
    <property type="match status" value="1"/>
</dbReference>
<dbReference type="RefSeq" id="WP_121922138.1">
    <property type="nucleotide sequence ID" value="NZ_CP034146.1"/>
</dbReference>
<dbReference type="GO" id="GO:0003677">
    <property type="term" value="F:DNA binding"/>
    <property type="evidence" value="ECO:0007669"/>
    <property type="project" value="InterPro"/>
</dbReference>
<dbReference type="GO" id="GO:0008170">
    <property type="term" value="F:N-methyltransferase activity"/>
    <property type="evidence" value="ECO:0007669"/>
    <property type="project" value="InterPro"/>
</dbReference>
<dbReference type="EMBL" id="REFS01000011">
    <property type="protein sequence ID" value="RMB08296.1"/>
    <property type="molecule type" value="Genomic_DNA"/>
</dbReference>
<reference evidence="11 12" key="1">
    <citation type="journal article" date="2015" name="Stand. Genomic Sci.">
        <title>Genomic Encyclopedia of Bacterial and Archaeal Type Strains, Phase III: the genomes of soil and plant-associated and newly described type strains.</title>
        <authorList>
            <person name="Whitman W.B."/>
            <person name="Woyke T."/>
            <person name="Klenk H.P."/>
            <person name="Zhou Y."/>
            <person name="Lilburn T.G."/>
            <person name="Beck B.J."/>
            <person name="De Vos P."/>
            <person name="Vandamme P."/>
            <person name="Eisen J.A."/>
            <person name="Garrity G."/>
            <person name="Hugenholtz P."/>
            <person name="Kyrpides N.C."/>
        </authorList>
    </citation>
    <scope>NUCLEOTIDE SEQUENCE [LARGE SCALE GENOMIC DNA]</scope>
    <source>
        <strain evidence="11 12">CGMCC 1.10124</strain>
    </source>
</reference>
<dbReference type="InterPro" id="IPR022749">
    <property type="entry name" value="D12N6_MeTrfase_N"/>
</dbReference>
<organism evidence="11 12">
    <name type="scientific">Haloplanus aerogenes</name>
    <dbReference type="NCBI Taxonomy" id="660522"/>
    <lineage>
        <taxon>Archaea</taxon>
        <taxon>Methanobacteriati</taxon>
        <taxon>Methanobacteriota</taxon>
        <taxon>Stenosarchaea group</taxon>
        <taxon>Halobacteria</taxon>
        <taxon>Halobacteriales</taxon>
        <taxon>Haloferacaceae</taxon>
        <taxon>Haloplanus</taxon>
    </lineage>
</organism>
<dbReference type="InterPro" id="IPR003356">
    <property type="entry name" value="DNA_methylase_A-5"/>
</dbReference>
<dbReference type="GO" id="GO:0032259">
    <property type="term" value="P:methylation"/>
    <property type="evidence" value="ECO:0007669"/>
    <property type="project" value="UniProtKB-KW"/>
</dbReference>
<evidence type="ECO:0000313" key="11">
    <source>
        <dbReference type="EMBL" id="RMB08296.1"/>
    </source>
</evidence>
<dbReference type="InterPro" id="IPR029063">
    <property type="entry name" value="SAM-dependent_MTases_sf"/>
</dbReference>
<dbReference type="PANTHER" id="PTHR42933:SF3">
    <property type="entry name" value="TYPE I RESTRICTION ENZYME MJAVIII METHYLASE SUBUNIT"/>
    <property type="match status" value="1"/>
</dbReference>
<dbReference type="InterPro" id="IPR038333">
    <property type="entry name" value="T1MK-like_N_sf"/>
</dbReference>
<evidence type="ECO:0000259" key="8">
    <source>
        <dbReference type="Pfam" id="PF02384"/>
    </source>
</evidence>
<evidence type="ECO:0000313" key="13">
    <source>
        <dbReference type="Proteomes" id="UP000282007"/>
    </source>
</evidence>
<dbReference type="Pfam" id="PF02384">
    <property type="entry name" value="N6_Mtase"/>
    <property type="match status" value="1"/>
</dbReference>
<dbReference type="AlphaFoldDB" id="A0A3M0CN47"/>
<dbReference type="REBASE" id="283106">
    <property type="entry name" value="M.Hae16430ORF17880P"/>
</dbReference>
<reference evidence="11" key="3">
    <citation type="submission" date="2018-10" db="EMBL/GenBank/DDBJ databases">
        <authorList>
            <person name="Whitman W."/>
            <person name="Huntemann M."/>
            <person name="Clum A."/>
            <person name="Pillay M."/>
            <person name="Palaniappan K."/>
            <person name="Varghese N."/>
            <person name="Mikhailova N."/>
            <person name="Stamatis D."/>
            <person name="Reddy T."/>
            <person name="Daum C."/>
            <person name="Shapiro N."/>
            <person name="Ivanova N."/>
            <person name="Kyrpides N."/>
            <person name="Woyke T."/>
        </authorList>
    </citation>
    <scope>NUCLEOTIDE SEQUENCE</scope>
    <source>
        <strain evidence="11">CGMCC 1.10124</strain>
    </source>
</reference>
<evidence type="ECO:0000256" key="6">
    <source>
        <dbReference type="ARBA" id="ARBA00047942"/>
    </source>
</evidence>
<keyword evidence="4" id="KW-0949">S-adenosyl-L-methionine</keyword>
<dbReference type="Gene3D" id="3.40.50.150">
    <property type="entry name" value="Vaccinia Virus protein VP39"/>
    <property type="match status" value="1"/>
</dbReference>
<evidence type="ECO:0000259" key="9">
    <source>
        <dbReference type="Pfam" id="PF12161"/>
    </source>
</evidence>
<dbReference type="GeneID" id="38473196"/>
<evidence type="ECO:0000256" key="3">
    <source>
        <dbReference type="ARBA" id="ARBA00022679"/>
    </source>
</evidence>
<gene>
    <name evidence="11" type="ORF">ATH50_3626</name>
    <name evidence="10" type="ORF">DU502_17880</name>
</gene>
<dbReference type="PRINTS" id="PR00507">
    <property type="entry name" value="N12N6MTFRASE"/>
</dbReference>
<keyword evidence="7" id="KW-0175">Coiled coil</keyword>
<dbReference type="Gene3D" id="1.20.1260.30">
    <property type="match status" value="1"/>
</dbReference>
<evidence type="ECO:0000313" key="10">
    <source>
        <dbReference type="EMBL" id="AZH27291.1"/>
    </source>
</evidence>
<keyword evidence="3 10" id="KW-0808">Transferase</keyword>
<dbReference type="SUPFAM" id="SSF53335">
    <property type="entry name" value="S-adenosyl-L-methionine-dependent methyltransferases"/>
    <property type="match status" value="1"/>
</dbReference>
<accession>A0A3M0CN47</accession>
<dbReference type="GO" id="GO:0009007">
    <property type="term" value="F:site-specific DNA-methyltransferase (adenine-specific) activity"/>
    <property type="evidence" value="ECO:0007669"/>
    <property type="project" value="UniProtKB-EC"/>
</dbReference>
<feature type="domain" description="DNA methylase adenine-specific" evidence="8">
    <location>
        <begin position="149"/>
        <end position="480"/>
    </location>
</feature>
<dbReference type="InterPro" id="IPR051537">
    <property type="entry name" value="DNA_Adenine_Mtase"/>
</dbReference>
<dbReference type="Proteomes" id="UP000277326">
    <property type="component" value="Unassembled WGS sequence"/>
</dbReference>
<dbReference type="EMBL" id="CP034146">
    <property type="protein sequence ID" value="AZH27291.1"/>
    <property type="molecule type" value="Genomic_DNA"/>
</dbReference>
<name>A0A3M0CN47_9EURY</name>
<geneLocation type="plasmid" evidence="10">
    <name>pJCM16430-01</name>
</geneLocation>
<evidence type="ECO:0000313" key="12">
    <source>
        <dbReference type="Proteomes" id="UP000277326"/>
    </source>
</evidence>
<keyword evidence="5" id="KW-0680">Restriction system</keyword>
<geneLocation type="plasmid" evidence="13">
    <name>pjcm16430-01</name>
</geneLocation>
<keyword evidence="2 10" id="KW-0489">Methyltransferase</keyword>
<evidence type="ECO:0000256" key="7">
    <source>
        <dbReference type="SAM" id="Coils"/>
    </source>
</evidence>